<dbReference type="PANTHER" id="PTHR47936:SF1">
    <property type="entry name" value="PENTATRICOPEPTIDE REPEAT-CONTAINING PROTEIN GUN1, CHLOROPLASTIC"/>
    <property type="match status" value="1"/>
</dbReference>
<feature type="repeat" description="PPR" evidence="4">
    <location>
        <begin position="273"/>
        <end position="307"/>
    </location>
</feature>
<evidence type="ECO:0008006" key="8">
    <source>
        <dbReference type="Google" id="ProtNLM"/>
    </source>
</evidence>
<feature type="region of interest" description="Disordered" evidence="5">
    <location>
        <begin position="37"/>
        <end position="75"/>
    </location>
</feature>
<dbReference type="Gene3D" id="1.25.40.10">
    <property type="entry name" value="Tetratricopeptide repeat domain"/>
    <property type="match status" value="4"/>
</dbReference>
<comment type="similarity">
    <text evidence="1">Belongs to the PPR family. P subfamily.</text>
</comment>
<evidence type="ECO:0000256" key="5">
    <source>
        <dbReference type="SAM" id="MobiDB-lite"/>
    </source>
</evidence>
<evidence type="ECO:0000256" key="4">
    <source>
        <dbReference type="PROSITE-ProRule" id="PRU00708"/>
    </source>
</evidence>
<dbReference type="Pfam" id="PF13041">
    <property type="entry name" value="PPR_2"/>
    <property type="match status" value="3"/>
</dbReference>
<name>A0A835FN37_9POAL</name>
<evidence type="ECO:0000256" key="2">
    <source>
        <dbReference type="ARBA" id="ARBA00022737"/>
    </source>
</evidence>
<feature type="repeat" description="PPR" evidence="4">
    <location>
        <begin position="343"/>
        <end position="377"/>
    </location>
</feature>
<keyword evidence="3" id="KW-0809">Transit peptide</keyword>
<organism evidence="6 7">
    <name type="scientific">Digitaria exilis</name>
    <dbReference type="NCBI Taxonomy" id="1010633"/>
    <lineage>
        <taxon>Eukaryota</taxon>
        <taxon>Viridiplantae</taxon>
        <taxon>Streptophyta</taxon>
        <taxon>Embryophyta</taxon>
        <taxon>Tracheophyta</taxon>
        <taxon>Spermatophyta</taxon>
        <taxon>Magnoliopsida</taxon>
        <taxon>Liliopsida</taxon>
        <taxon>Poales</taxon>
        <taxon>Poaceae</taxon>
        <taxon>PACMAD clade</taxon>
        <taxon>Panicoideae</taxon>
        <taxon>Panicodae</taxon>
        <taxon>Paniceae</taxon>
        <taxon>Anthephorinae</taxon>
        <taxon>Digitaria</taxon>
    </lineage>
</organism>
<dbReference type="Proteomes" id="UP000636709">
    <property type="component" value="Unassembled WGS sequence"/>
</dbReference>
<dbReference type="AlphaFoldDB" id="A0A835FN37"/>
<evidence type="ECO:0000256" key="3">
    <source>
        <dbReference type="ARBA" id="ARBA00022946"/>
    </source>
</evidence>
<sequence length="515" mass="56459">MRSPSRAIACLLHLRRLSTSPRDHLLLLRFAAVAKELSEQPPTPPLPPRPRSPHPYDYNRLMSAHASSGDGDGPGAGAARALHLLDEMRSLLGRRPDTACFTTAAAALSSASEPGAAIAVLNAMANDGVAPDAVACTVLVGVYACRLQWFDEAYEVVRWMADNGVALDVVTYSTLISGLCSAGRVAEALGVLDLMLEQGCQPNAHTYTPIVHAYCVSGMVHEAKELLETMNAAGFAPSTATYNVLVEALCKAGAFKEVDELLGESSAKGWRPDTITYSTYMDGLCKAGRVDKSFALVDKMLLEGLRPNEIPLNILLDGISRTSTAWAAKRLLECSTEIGWHANVVNYNTVMRRLCDERRWLAVIKLFVDMVKKGMAPNTWTFSIVVHSLCKLGRIHEALCLLRSEDFVADVVAYNTLIRHLNFLGKAYEAYLVLHEMTEKGGLSRSAVSSIVQGLIAGGRIHELHTLVDWILGQGFIVDVYMYRELIIAFCKKGYCRGTEMYKVSHTLERMLRLT</sequence>
<dbReference type="InterPro" id="IPR011990">
    <property type="entry name" value="TPR-like_helical_dom_sf"/>
</dbReference>
<proteinExistence type="inferred from homology"/>
<evidence type="ECO:0000256" key="1">
    <source>
        <dbReference type="ARBA" id="ARBA00007626"/>
    </source>
</evidence>
<gene>
    <name evidence="6" type="ORF">HU200_008227</name>
</gene>
<feature type="repeat" description="PPR" evidence="4">
    <location>
        <begin position="410"/>
        <end position="444"/>
    </location>
</feature>
<keyword evidence="7" id="KW-1185">Reference proteome</keyword>
<dbReference type="Pfam" id="PF01535">
    <property type="entry name" value="PPR"/>
    <property type="match status" value="2"/>
</dbReference>
<dbReference type="PANTHER" id="PTHR47936">
    <property type="entry name" value="PPR_LONG DOMAIN-CONTAINING PROTEIN"/>
    <property type="match status" value="1"/>
</dbReference>
<feature type="repeat" description="PPR" evidence="4">
    <location>
        <begin position="168"/>
        <end position="202"/>
    </location>
</feature>
<feature type="compositionally biased region" description="Pro residues" evidence="5">
    <location>
        <begin position="41"/>
        <end position="50"/>
    </location>
</feature>
<dbReference type="PROSITE" id="PS51375">
    <property type="entry name" value="PPR"/>
    <property type="match status" value="7"/>
</dbReference>
<protein>
    <recommendedName>
        <fullName evidence="8">Pentatricopeptide repeat-containing protein</fullName>
    </recommendedName>
</protein>
<reference evidence="6" key="1">
    <citation type="submission" date="2020-07" db="EMBL/GenBank/DDBJ databases">
        <title>Genome sequence and genetic diversity analysis of an under-domesticated orphan crop, white fonio (Digitaria exilis).</title>
        <authorList>
            <person name="Bennetzen J.L."/>
            <person name="Chen S."/>
            <person name="Ma X."/>
            <person name="Wang X."/>
            <person name="Yssel A.E.J."/>
            <person name="Chaluvadi S.R."/>
            <person name="Johnson M."/>
            <person name="Gangashetty P."/>
            <person name="Hamidou F."/>
            <person name="Sanogo M.D."/>
            <person name="Zwaenepoel A."/>
            <person name="Wallace J."/>
            <person name="Van De Peer Y."/>
            <person name="Van Deynze A."/>
        </authorList>
    </citation>
    <scope>NUCLEOTIDE SEQUENCE</scope>
    <source>
        <tissue evidence="6">Leaves</tissue>
    </source>
</reference>
<feature type="repeat" description="PPR" evidence="4">
    <location>
        <begin position="238"/>
        <end position="272"/>
    </location>
</feature>
<dbReference type="EMBL" id="JACEFO010000544">
    <property type="protein sequence ID" value="KAF8765724.1"/>
    <property type="molecule type" value="Genomic_DNA"/>
</dbReference>
<dbReference type="OrthoDB" id="185373at2759"/>
<feature type="repeat" description="PPR" evidence="4">
    <location>
        <begin position="132"/>
        <end position="167"/>
    </location>
</feature>
<feature type="repeat" description="PPR" evidence="4">
    <location>
        <begin position="203"/>
        <end position="237"/>
    </location>
</feature>
<accession>A0A835FN37</accession>
<evidence type="ECO:0000313" key="7">
    <source>
        <dbReference type="Proteomes" id="UP000636709"/>
    </source>
</evidence>
<dbReference type="InterPro" id="IPR002885">
    <property type="entry name" value="PPR_rpt"/>
</dbReference>
<dbReference type="NCBIfam" id="TIGR00756">
    <property type="entry name" value="PPR"/>
    <property type="match status" value="6"/>
</dbReference>
<evidence type="ECO:0000313" key="6">
    <source>
        <dbReference type="EMBL" id="KAF8765724.1"/>
    </source>
</evidence>
<comment type="caution">
    <text evidence="6">The sequence shown here is derived from an EMBL/GenBank/DDBJ whole genome shotgun (WGS) entry which is preliminary data.</text>
</comment>
<keyword evidence="2" id="KW-0677">Repeat</keyword>